<reference evidence="3" key="1">
    <citation type="submission" date="2022-02" db="EMBL/GenBank/DDBJ databases">
        <title>Fredinandcohnia quinoae sp. nov. isolated from Chenopodium quinoa seeds.</title>
        <authorList>
            <person name="Saati-Santamaria Z."/>
            <person name="Flores-Felix J.D."/>
            <person name="Igual J.M."/>
            <person name="Velazquez E."/>
            <person name="Garcia-Fraile P."/>
            <person name="Martinez-Molina E."/>
        </authorList>
    </citation>
    <scope>NUCLEOTIDE SEQUENCE</scope>
    <source>
        <strain evidence="3">SECRCQ15</strain>
    </source>
</reference>
<proteinExistence type="predicted"/>
<sequence length="302" mass="34598">MKIGIIGLGDIAKKAYLPVFSSINNVEFHLYTRNQIVLAEVANTYRFHHIHSSLQSLIESGIEGAFVHSSTESHEEIIRELLTNNIHVYVDKPITYYYEASKELVELAKSKNLKLMVGFNRRYAPVYQKLKELDNPNMIIVQKNRSSLPNDSRTFVMDDFIHVIDTMRFLFPHTIEELSVQGRKKDGMLYHVVVQFISSSGSVAIGIMNRDSGTREEKVEVMSPTEKRIVYNVADLEIHKNGEVIKAAANDWEPTLHKRGFEQMITEFIETIRTNQELPLSSYDALETHKICEQIIEKLAGN</sequence>
<dbReference type="InterPro" id="IPR048477">
    <property type="entry name" value="YceM-like_C"/>
</dbReference>
<dbReference type="SUPFAM" id="SSF55347">
    <property type="entry name" value="Glyceraldehyde-3-phosphate dehydrogenase-like, C-terminal domain"/>
    <property type="match status" value="1"/>
</dbReference>
<dbReference type="Proteomes" id="UP001431131">
    <property type="component" value="Unassembled WGS sequence"/>
</dbReference>
<feature type="domain" description="Gfo/Idh/MocA-like oxidoreductase N-terminal" evidence="1">
    <location>
        <begin position="1"/>
        <end position="119"/>
    </location>
</feature>
<dbReference type="RefSeq" id="WP_240256736.1">
    <property type="nucleotide sequence ID" value="NZ_JAKTTI010000028.1"/>
</dbReference>
<evidence type="ECO:0000259" key="2">
    <source>
        <dbReference type="Pfam" id="PF21378"/>
    </source>
</evidence>
<accession>A0AAW5E5L0</accession>
<dbReference type="Pfam" id="PF01408">
    <property type="entry name" value="GFO_IDH_MocA"/>
    <property type="match status" value="1"/>
</dbReference>
<dbReference type="InterPro" id="IPR036291">
    <property type="entry name" value="NAD(P)-bd_dom_sf"/>
</dbReference>
<dbReference type="InterPro" id="IPR051317">
    <property type="entry name" value="Gfo/Idh/MocA_oxidoreduct"/>
</dbReference>
<organism evidence="3 4">
    <name type="scientific">Fredinandcohnia quinoae</name>
    <dbReference type="NCBI Taxonomy" id="2918902"/>
    <lineage>
        <taxon>Bacteria</taxon>
        <taxon>Bacillati</taxon>
        <taxon>Bacillota</taxon>
        <taxon>Bacilli</taxon>
        <taxon>Bacillales</taxon>
        <taxon>Bacillaceae</taxon>
        <taxon>Fredinandcohnia</taxon>
    </lineage>
</organism>
<dbReference type="AlphaFoldDB" id="A0AAW5E5L0"/>
<gene>
    <name evidence="3" type="ORF">MJG50_15905</name>
</gene>
<dbReference type="Gene3D" id="3.30.360.10">
    <property type="entry name" value="Dihydrodipicolinate Reductase, domain 2"/>
    <property type="match status" value="1"/>
</dbReference>
<dbReference type="SUPFAM" id="SSF51735">
    <property type="entry name" value="NAD(P)-binding Rossmann-fold domains"/>
    <property type="match status" value="1"/>
</dbReference>
<evidence type="ECO:0000259" key="1">
    <source>
        <dbReference type="Pfam" id="PF01408"/>
    </source>
</evidence>
<evidence type="ECO:0000313" key="4">
    <source>
        <dbReference type="Proteomes" id="UP001431131"/>
    </source>
</evidence>
<dbReference type="GO" id="GO:0000166">
    <property type="term" value="F:nucleotide binding"/>
    <property type="evidence" value="ECO:0007669"/>
    <property type="project" value="InterPro"/>
</dbReference>
<dbReference type="PANTHER" id="PTHR43708:SF4">
    <property type="entry name" value="OXIDOREDUCTASE YCEM-RELATED"/>
    <property type="match status" value="1"/>
</dbReference>
<evidence type="ECO:0000313" key="3">
    <source>
        <dbReference type="EMBL" id="MCH1626819.1"/>
    </source>
</evidence>
<feature type="domain" description="YceM-like C-terminal" evidence="2">
    <location>
        <begin position="125"/>
        <end position="239"/>
    </location>
</feature>
<dbReference type="Pfam" id="PF21378">
    <property type="entry name" value="YceM-like_C"/>
    <property type="match status" value="1"/>
</dbReference>
<dbReference type="EMBL" id="JAKTTI010000028">
    <property type="protein sequence ID" value="MCH1626819.1"/>
    <property type="molecule type" value="Genomic_DNA"/>
</dbReference>
<dbReference type="InterPro" id="IPR000683">
    <property type="entry name" value="Gfo/Idh/MocA-like_OxRdtase_N"/>
</dbReference>
<dbReference type="Gene3D" id="3.40.50.720">
    <property type="entry name" value="NAD(P)-binding Rossmann-like Domain"/>
    <property type="match status" value="1"/>
</dbReference>
<name>A0AAW5E5L0_9BACI</name>
<dbReference type="PANTHER" id="PTHR43708">
    <property type="entry name" value="CONSERVED EXPRESSED OXIDOREDUCTASE (EUROFUNG)"/>
    <property type="match status" value="1"/>
</dbReference>
<keyword evidence="4" id="KW-1185">Reference proteome</keyword>
<protein>
    <submittedName>
        <fullName evidence="3">Gfo/Idh/MocA family oxidoreductase</fullName>
    </submittedName>
</protein>
<comment type="caution">
    <text evidence="3">The sequence shown here is derived from an EMBL/GenBank/DDBJ whole genome shotgun (WGS) entry which is preliminary data.</text>
</comment>